<proteinExistence type="predicted"/>
<dbReference type="InParanoid" id="A0A2G4YVN3"/>
<dbReference type="RefSeq" id="WP_099470764.1">
    <property type="nucleotide sequence ID" value="NZ_CP041025.1"/>
</dbReference>
<feature type="domain" description="HTH-like" evidence="1">
    <location>
        <begin position="43"/>
        <end position="85"/>
    </location>
</feature>
<dbReference type="EMBL" id="PDEM01000007">
    <property type="protein sequence ID" value="PHZ86387.1"/>
    <property type="molecule type" value="Genomic_DNA"/>
</dbReference>
<accession>A0A2G4YVN3</accession>
<keyword evidence="3" id="KW-1185">Reference proteome</keyword>
<dbReference type="AlphaFoldDB" id="A0A2G4YVN3"/>
<organism evidence="2 3">
    <name type="scientific">Paremcibacter congregatus</name>
    <dbReference type="NCBI Taxonomy" id="2043170"/>
    <lineage>
        <taxon>Bacteria</taxon>
        <taxon>Pseudomonadati</taxon>
        <taxon>Pseudomonadota</taxon>
        <taxon>Alphaproteobacteria</taxon>
        <taxon>Emcibacterales</taxon>
        <taxon>Emcibacteraceae</taxon>
        <taxon>Paremcibacter</taxon>
    </lineage>
</organism>
<evidence type="ECO:0000259" key="1">
    <source>
        <dbReference type="Pfam" id="PF13276"/>
    </source>
</evidence>
<evidence type="ECO:0000313" key="3">
    <source>
        <dbReference type="Proteomes" id="UP000229730"/>
    </source>
</evidence>
<evidence type="ECO:0000313" key="2">
    <source>
        <dbReference type="EMBL" id="PHZ86387.1"/>
    </source>
</evidence>
<dbReference type="InterPro" id="IPR050900">
    <property type="entry name" value="Transposase_IS3/IS150/IS904"/>
</dbReference>
<dbReference type="PANTHER" id="PTHR46889">
    <property type="entry name" value="TRANSPOSASE INSF FOR INSERTION SEQUENCE IS3B-RELATED"/>
    <property type="match status" value="1"/>
</dbReference>
<comment type="caution">
    <text evidence="2">The sequence shown here is derived from an EMBL/GenBank/DDBJ whole genome shotgun (WGS) entry which is preliminary data.</text>
</comment>
<dbReference type="OrthoDB" id="9803878at2"/>
<name>A0A2G4YVN3_9PROT</name>
<dbReference type="InterPro" id="IPR025948">
    <property type="entry name" value="HTH-like_dom"/>
</dbReference>
<protein>
    <recommendedName>
        <fullName evidence="1">HTH-like domain-containing protein</fullName>
    </recommendedName>
</protein>
<reference evidence="2 3" key="1">
    <citation type="submission" date="2017-10" db="EMBL/GenBank/DDBJ databases">
        <title>Frigbacter circumglobatus gen. nov. sp. nov., isolated from sediment cultured in situ.</title>
        <authorList>
            <person name="Zhao Z."/>
        </authorList>
    </citation>
    <scope>NUCLEOTIDE SEQUENCE [LARGE SCALE GENOMIC DNA]</scope>
    <source>
        <strain evidence="2 3">ZYL</strain>
    </source>
</reference>
<dbReference type="PANTHER" id="PTHR46889:SF5">
    <property type="entry name" value="INTEGRASE PROTEIN"/>
    <property type="match status" value="1"/>
</dbReference>
<dbReference type="Pfam" id="PF13276">
    <property type="entry name" value="HTH_21"/>
    <property type="match status" value="1"/>
</dbReference>
<gene>
    <name evidence="2" type="ORF">CRD36_00400</name>
</gene>
<dbReference type="Proteomes" id="UP000229730">
    <property type="component" value="Unassembled WGS sequence"/>
</dbReference>
<sequence length="85" mass="10312">MKYAWIYEQKSRYPISILCRFMGVSRSSYYSWREAPISLRARQDESLTEDIKHIFKESRQTYGTRRIKEKRASENNFVGRKRIGR</sequence>